<evidence type="ECO:0000313" key="6">
    <source>
        <dbReference type="Proteomes" id="UP001207930"/>
    </source>
</evidence>
<dbReference type="PROSITE" id="PS51829">
    <property type="entry name" value="P_HOMO_B"/>
    <property type="match status" value="1"/>
</dbReference>
<dbReference type="Pfam" id="PF01483">
    <property type="entry name" value="P_proprotein"/>
    <property type="match status" value="1"/>
</dbReference>
<keyword evidence="2" id="KW-0378">Hydrolase</keyword>
<evidence type="ECO:0000256" key="2">
    <source>
        <dbReference type="ARBA" id="ARBA00022801"/>
    </source>
</evidence>
<organism evidence="5 6">
    <name type="scientific">Luteolibacter flavescens</name>
    <dbReference type="NCBI Taxonomy" id="1859460"/>
    <lineage>
        <taxon>Bacteria</taxon>
        <taxon>Pseudomonadati</taxon>
        <taxon>Verrucomicrobiota</taxon>
        <taxon>Verrucomicrobiia</taxon>
        <taxon>Verrucomicrobiales</taxon>
        <taxon>Verrucomicrobiaceae</taxon>
        <taxon>Luteolibacter</taxon>
    </lineage>
</organism>
<dbReference type="Proteomes" id="UP001207930">
    <property type="component" value="Unassembled WGS sequence"/>
</dbReference>
<dbReference type="RefSeq" id="WP_264501788.1">
    <property type="nucleotide sequence ID" value="NZ_JAPDDS010000007.1"/>
</dbReference>
<feature type="domain" description="P/Homo B" evidence="4">
    <location>
        <begin position="267"/>
        <end position="401"/>
    </location>
</feature>
<keyword evidence="6" id="KW-1185">Reference proteome</keyword>
<accession>A0ABT3FRH0</accession>
<evidence type="ECO:0000256" key="3">
    <source>
        <dbReference type="SAM" id="SignalP"/>
    </source>
</evidence>
<dbReference type="InterPro" id="IPR008979">
    <property type="entry name" value="Galactose-bd-like_sf"/>
</dbReference>
<feature type="signal peptide" evidence="3">
    <location>
        <begin position="1"/>
        <end position="19"/>
    </location>
</feature>
<dbReference type="SUPFAM" id="SSF49785">
    <property type="entry name" value="Galactose-binding domain-like"/>
    <property type="match status" value="1"/>
</dbReference>
<dbReference type="Gene3D" id="2.40.10.10">
    <property type="entry name" value="Trypsin-like serine proteases"/>
    <property type="match status" value="2"/>
</dbReference>
<dbReference type="Pfam" id="PF13365">
    <property type="entry name" value="Trypsin_2"/>
    <property type="match status" value="1"/>
</dbReference>
<evidence type="ECO:0000313" key="5">
    <source>
        <dbReference type="EMBL" id="MCW1885831.1"/>
    </source>
</evidence>
<feature type="chain" id="PRO_5046547072" evidence="3">
    <location>
        <begin position="20"/>
        <end position="401"/>
    </location>
</feature>
<dbReference type="EMBL" id="JAPDDS010000007">
    <property type="protein sequence ID" value="MCW1885831.1"/>
    <property type="molecule type" value="Genomic_DNA"/>
</dbReference>
<gene>
    <name evidence="5" type="ORF">OKA04_13910</name>
</gene>
<name>A0ABT3FRH0_9BACT</name>
<dbReference type="Gene3D" id="2.60.120.260">
    <property type="entry name" value="Galactose-binding domain-like"/>
    <property type="match status" value="1"/>
</dbReference>
<keyword evidence="3" id="KW-0732">Signal</keyword>
<reference evidence="5 6" key="1">
    <citation type="submission" date="2022-10" db="EMBL/GenBank/DDBJ databases">
        <title>Luteolibacter flavescens strain MCCC 1K03193, whole genome shotgun sequencing project.</title>
        <authorList>
            <person name="Zhao G."/>
            <person name="Shen L."/>
        </authorList>
    </citation>
    <scope>NUCLEOTIDE SEQUENCE [LARGE SCALE GENOMIC DNA]</scope>
    <source>
        <strain evidence="5 6">MCCC 1K03193</strain>
    </source>
</reference>
<dbReference type="InterPro" id="IPR009003">
    <property type="entry name" value="Peptidase_S1_PA"/>
</dbReference>
<dbReference type="InterPro" id="IPR002884">
    <property type="entry name" value="P_dom"/>
</dbReference>
<evidence type="ECO:0000259" key="4">
    <source>
        <dbReference type="PROSITE" id="PS51829"/>
    </source>
</evidence>
<dbReference type="SUPFAM" id="SSF50494">
    <property type="entry name" value="Trypsin-like serine proteases"/>
    <property type="match status" value="1"/>
</dbReference>
<protein>
    <submittedName>
        <fullName evidence="5">Proprotein convertase P-domain-containing protein</fullName>
    </submittedName>
</protein>
<sequence>MKNFASPLVAACLASPALAGDVLPPKTNSSIPIDEALLTQRPYSQNGVVLAGALRGSGFVAEHPNLFITAAHVLYSDEGKWASPPIWAGGVNSLSEPQTGTITSRGYFRWAAYSKQAAASGGDSVNAFKQDVALAWAFTPFTAEQPALLDFKGTANLRSGISSMITGYPALIDYTEAPGNYLLHSTLEETTRYKAHGNYLTATHISTGPGNSGGPVWVRDADSGWKVGGVLVSGRPSENGIYGFSSQMKTLLKAADPVLATTLGELKPPSKIGTTSRIAILSKPKTIPDGRQKWTRVPLNVGSFPAGSAISKVKLNLTITTDHIGDLVVQLVGPNGTSATLHDSEGAGGHDLVINDMDLSAAFRGTASAEGIPAKWFLQVQDRLTGDIAVVTRFQLEVGID</sequence>
<proteinExistence type="predicted"/>
<dbReference type="InterPro" id="IPR043504">
    <property type="entry name" value="Peptidase_S1_PA_chymotrypsin"/>
</dbReference>
<comment type="caution">
    <text evidence="5">The sequence shown here is derived from an EMBL/GenBank/DDBJ whole genome shotgun (WGS) entry which is preliminary data.</text>
</comment>
<keyword evidence="1" id="KW-0645">Protease</keyword>
<evidence type="ECO:0000256" key="1">
    <source>
        <dbReference type="ARBA" id="ARBA00022670"/>
    </source>
</evidence>